<accession>A0A371B0G2</accession>
<dbReference type="Pfam" id="PF02627">
    <property type="entry name" value="CMD"/>
    <property type="match status" value="1"/>
</dbReference>
<dbReference type="GO" id="GO:0051920">
    <property type="term" value="F:peroxiredoxin activity"/>
    <property type="evidence" value="ECO:0007669"/>
    <property type="project" value="InterPro"/>
</dbReference>
<proteinExistence type="predicted"/>
<protein>
    <submittedName>
        <fullName evidence="2">Carboxymuconolactone decarboxylase family protein</fullName>
    </submittedName>
</protein>
<evidence type="ECO:0000259" key="1">
    <source>
        <dbReference type="Pfam" id="PF02627"/>
    </source>
</evidence>
<dbReference type="PANTHER" id="PTHR33570:SF10">
    <property type="entry name" value="GAMMA-CARBOXYMUCONOLACTONE DECARBOXYLASE"/>
    <property type="match status" value="1"/>
</dbReference>
<dbReference type="Proteomes" id="UP000255036">
    <property type="component" value="Unassembled WGS sequence"/>
</dbReference>
<evidence type="ECO:0000313" key="3">
    <source>
        <dbReference type="Proteomes" id="UP000255036"/>
    </source>
</evidence>
<gene>
    <name evidence="2" type="ORF">DWV06_00415</name>
</gene>
<reference evidence="2 3" key="1">
    <citation type="submission" date="2018-07" db="EMBL/GenBank/DDBJ databases">
        <title>Anaerosacharophilus polymeroproducens gen. nov. sp. nov., an anaerobic bacterium isolated from salt field.</title>
        <authorList>
            <person name="Kim W."/>
            <person name="Yang S.-H."/>
            <person name="Oh J."/>
            <person name="Lee J.-H."/>
            <person name="Kwon K.K."/>
        </authorList>
    </citation>
    <scope>NUCLEOTIDE SEQUENCE [LARGE SCALE GENOMIC DNA]</scope>
    <source>
        <strain evidence="2 3">MCWD5</strain>
    </source>
</reference>
<dbReference type="SUPFAM" id="SSF69118">
    <property type="entry name" value="AhpD-like"/>
    <property type="match status" value="1"/>
</dbReference>
<dbReference type="InterPro" id="IPR029032">
    <property type="entry name" value="AhpD-like"/>
</dbReference>
<dbReference type="InterPro" id="IPR052512">
    <property type="entry name" value="4CMD/NDH-1_regulator"/>
</dbReference>
<evidence type="ECO:0000313" key="2">
    <source>
        <dbReference type="EMBL" id="RDU25220.1"/>
    </source>
</evidence>
<dbReference type="RefSeq" id="WP_115480206.1">
    <property type="nucleotide sequence ID" value="NZ_QRCT01000003.1"/>
</dbReference>
<dbReference type="OrthoDB" id="9802489at2"/>
<dbReference type="AlphaFoldDB" id="A0A371B0G2"/>
<comment type="caution">
    <text evidence="2">The sequence shown here is derived from an EMBL/GenBank/DDBJ whole genome shotgun (WGS) entry which is preliminary data.</text>
</comment>
<keyword evidence="3" id="KW-1185">Reference proteome</keyword>
<feature type="domain" description="Carboxymuconolactone decarboxylase-like" evidence="1">
    <location>
        <begin position="33"/>
        <end position="117"/>
    </location>
</feature>
<sequence length="131" mass="14558">MKETRFEIGNKNLKEIDGLGGEKVIQSLKDISPDLGKYIIEFAFGDIYAREGLSLQEREMITISSLLTSGGCEPQLEVHINGSLNVGVSPKKIIETFLQCIPYTGFPRVLNAVYVAKKVFSERGITVTFEE</sequence>
<dbReference type="InterPro" id="IPR003779">
    <property type="entry name" value="CMD-like"/>
</dbReference>
<name>A0A371B0G2_9FIRM</name>
<dbReference type="EMBL" id="QRCT01000003">
    <property type="protein sequence ID" value="RDU25220.1"/>
    <property type="molecule type" value="Genomic_DNA"/>
</dbReference>
<dbReference type="PANTHER" id="PTHR33570">
    <property type="entry name" value="4-CARBOXYMUCONOLACTONE DECARBOXYLASE FAMILY PROTEIN"/>
    <property type="match status" value="1"/>
</dbReference>
<organism evidence="2 3">
    <name type="scientific">Anaerosacchariphilus polymeriproducens</name>
    <dbReference type="NCBI Taxonomy" id="1812858"/>
    <lineage>
        <taxon>Bacteria</taxon>
        <taxon>Bacillati</taxon>
        <taxon>Bacillota</taxon>
        <taxon>Clostridia</taxon>
        <taxon>Lachnospirales</taxon>
        <taxon>Lachnospiraceae</taxon>
        <taxon>Anaerosacchariphilus</taxon>
    </lineage>
</organism>
<dbReference type="Gene3D" id="1.20.1290.10">
    <property type="entry name" value="AhpD-like"/>
    <property type="match status" value="1"/>
</dbReference>